<proteinExistence type="predicted"/>
<comment type="caution">
    <text evidence="2">The sequence shown here is derived from an EMBL/GenBank/DDBJ whole genome shotgun (WGS) entry which is preliminary data.</text>
</comment>
<keyword evidence="1" id="KW-0175">Coiled coil</keyword>
<dbReference type="EMBL" id="LXQA010471401">
    <property type="protein sequence ID" value="MCI53936.1"/>
    <property type="molecule type" value="Genomic_DNA"/>
</dbReference>
<evidence type="ECO:0000313" key="2">
    <source>
        <dbReference type="EMBL" id="MCI53936.1"/>
    </source>
</evidence>
<feature type="coiled-coil region" evidence="1">
    <location>
        <begin position="1"/>
        <end position="28"/>
    </location>
</feature>
<reference evidence="2 3" key="1">
    <citation type="journal article" date="2018" name="Front. Plant Sci.">
        <title>Red Clover (Trifolium pratense) and Zigzag Clover (T. medium) - A Picture of Genomic Similarities and Differences.</title>
        <authorList>
            <person name="Dluhosova J."/>
            <person name="Istvanek J."/>
            <person name="Nedelnik J."/>
            <person name="Repkova J."/>
        </authorList>
    </citation>
    <scope>NUCLEOTIDE SEQUENCE [LARGE SCALE GENOMIC DNA]</scope>
    <source>
        <strain evidence="3">cv. 10/8</strain>
        <tissue evidence="2">Leaf</tissue>
    </source>
</reference>
<dbReference type="Proteomes" id="UP000265520">
    <property type="component" value="Unassembled WGS sequence"/>
</dbReference>
<dbReference type="AlphaFoldDB" id="A0A392T1A2"/>
<protein>
    <submittedName>
        <fullName evidence="2">Uncharacterized protein</fullName>
    </submittedName>
</protein>
<name>A0A392T1A2_9FABA</name>
<feature type="non-terminal residue" evidence="2">
    <location>
        <position position="39"/>
    </location>
</feature>
<accession>A0A392T1A2</accession>
<sequence length="39" mass="4416">MDNLEQENQALREKVSSIEAEMERMTSMMSALMAAHSQS</sequence>
<keyword evidence="3" id="KW-1185">Reference proteome</keyword>
<organism evidence="2 3">
    <name type="scientific">Trifolium medium</name>
    <dbReference type="NCBI Taxonomy" id="97028"/>
    <lineage>
        <taxon>Eukaryota</taxon>
        <taxon>Viridiplantae</taxon>
        <taxon>Streptophyta</taxon>
        <taxon>Embryophyta</taxon>
        <taxon>Tracheophyta</taxon>
        <taxon>Spermatophyta</taxon>
        <taxon>Magnoliopsida</taxon>
        <taxon>eudicotyledons</taxon>
        <taxon>Gunneridae</taxon>
        <taxon>Pentapetalae</taxon>
        <taxon>rosids</taxon>
        <taxon>fabids</taxon>
        <taxon>Fabales</taxon>
        <taxon>Fabaceae</taxon>
        <taxon>Papilionoideae</taxon>
        <taxon>50 kb inversion clade</taxon>
        <taxon>NPAAA clade</taxon>
        <taxon>Hologalegina</taxon>
        <taxon>IRL clade</taxon>
        <taxon>Trifolieae</taxon>
        <taxon>Trifolium</taxon>
    </lineage>
</organism>
<evidence type="ECO:0000256" key="1">
    <source>
        <dbReference type="SAM" id="Coils"/>
    </source>
</evidence>
<evidence type="ECO:0000313" key="3">
    <source>
        <dbReference type="Proteomes" id="UP000265520"/>
    </source>
</evidence>